<evidence type="ECO:0000256" key="3">
    <source>
        <dbReference type="ARBA" id="ARBA00022553"/>
    </source>
</evidence>
<dbReference type="GO" id="GO:0005524">
    <property type="term" value="F:ATP binding"/>
    <property type="evidence" value="ECO:0007669"/>
    <property type="project" value="UniProtKB-KW"/>
</dbReference>
<dbReference type="PROSITE" id="PS00108">
    <property type="entry name" value="PROTEIN_KINASE_ST"/>
    <property type="match status" value="1"/>
</dbReference>
<feature type="region of interest" description="Disordered" evidence="10">
    <location>
        <begin position="988"/>
        <end position="1047"/>
    </location>
</feature>
<accession>A0A8V0YUU2</accession>
<evidence type="ECO:0000256" key="2">
    <source>
        <dbReference type="ARBA" id="ARBA00022527"/>
    </source>
</evidence>
<keyword evidence="2" id="KW-0723">Serine/threonine-protein kinase</keyword>
<feature type="domain" description="Protein kinase" evidence="11">
    <location>
        <begin position="46"/>
        <end position="312"/>
    </location>
</feature>
<dbReference type="AlphaFoldDB" id="A0A8V0YUU2"/>
<dbReference type="SMR" id="A0A8V0YUU2"/>
<reference evidence="12" key="1">
    <citation type="submission" date="2020-11" db="EMBL/GenBank/DDBJ databases">
        <title>Gallus gallus (Chicken) genome, bGalGal1, GRCg7b, maternal haplotype autosomes + Z &amp; W.</title>
        <authorList>
            <person name="Warren W."/>
            <person name="Formenti G."/>
            <person name="Fedrigo O."/>
            <person name="Haase B."/>
            <person name="Mountcastle J."/>
            <person name="Balacco J."/>
            <person name="Tracey A."/>
            <person name="Schneider V."/>
            <person name="Okimoto R."/>
            <person name="Cheng H."/>
            <person name="Hawken R."/>
            <person name="Howe K."/>
            <person name="Jarvis E.D."/>
        </authorList>
    </citation>
    <scope>NUCLEOTIDE SEQUENCE [LARGE SCALE GENOMIC DNA]</scope>
    <source>
        <strain evidence="12">Broiler</strain>
    </source>
</reference>
<comment type="catalytic activity">
    <reaction evidence="9">
        <text>L-seryl-[protein] + ATP = O-phospho-L-seryl-[protein] + ADP + H(+)</text>
        <dbReference type="Rhea" id="RHEA:17989"/>
        <dbReference type="Rhea" id="RHEA-COMP:9863"/>
        <dbReference type="Rhea" id="RHEA-COMP:11604"/>
        <dbReference type="ChEBI" id="CHEBI:15378"/>
        <dbReference type="ChEBI" id="CHEBI:29999"/>
        <dbReference type="ChEBI" id="CHEBI:30616"/>
        <dbReference type="ChEBI" id="CHEBI:83421"/>
        <dbReference type="ChEBI" id="CHEBI:456216"/>
        <dbReference type="EC" id="2.7.11.1"/>
    </reaction>
</comment>
<name>A0A8V0YUU2_CHICK</name>
<feature type="compositionally biased region" description="Low complexity" evidence="10">
    <location>
        <begin position="539"/>
        <end position="586"/>
    </location>
</feature>
<sequence>MKKFFDSRREQGGSGPGSGTSGGGGGSGGPGSGYIGRVFGIGRRQVTVDEVLAEGGFAIVFLVRTNNGMKCALKRMYVNNEYDLQVCKREIQIMRDLSGHKNIVGYIDSSINSVSSGDVWEVLILMDFCRGGQVVNLMNQRLQTGFTENEVLQIFCDTCEAVARLHQCKTPIIHRDLKVENILLHDRGHYVLCDFGSATNKFQNPQTEGVNAVEEEIKKYTTLSYRAPEMVNLYSGKLITTKADIWALGCLLYKLCYFTLPFGESQVAICDGNFTIPDNSRHSQDMHCLIRYMLEPDPDKRPDIYQVSYFAFKLAKKECPVQNVQNSPIPAKLPDPVKASEAAAKKSQPKARLTDPIPTTETSIAPRQRPKAGQTQPNPGILPIQPALTPRKRPTAQAAIQPQGPAALGSGQPSLPASVPQQKAAPQPTSAQPQAKQVSAPQQASQAQPQVPSAQPQATPQHQQQLFLKQQLLQQQQQQQAAYYQQQQVMQAQQFPVMQQGAPAQQQLMQNYYQQQQQQQQMMAQQAAMQQKTAAAAVQQKQQATAPPQPQAQQSAAQPTPQQEQAMQAQIRQQQKPQTTPPTAVQGQKLGSLTPPSSPKTQRAGHRRILSDVTHSAVFGVPASKSTQLLQAAAAEASLNKSKSASTTPSGSPRTSQQNVYNPPDVSTWNPFDDDNFSKLTAEELLNKDFAKLGDGKAPEKMGSSTENLIPGFQPASSAAQADAFGGSSSFTAGSGLQRDPALFPAVPLDLCKGPAASDGLALYKTQPEVKTQPNAEPDGAARDGPSSNSSFYSSEGEGTDHEGDILDCSGSRPLLLDSEEEEEGCRPGTGFLQAGPRERRDISREQHPHTQAVETPFPAFQSHSGEVFNEPDVFATAPFRSSRKAPDEADVFTKAPFISKGSAALRHPEEADVFLRAPFTKKKSMEELLSHSVPKEPLVFLSPAADIQHRTTPAFQSLDAVVSGPSARPQYPSAGFALLTNLPPSVRAAEEHSPPAGVQPEPGERSPAQAGPQECTLGPVTNSRPFRPQALSKYSRHYSPEDGPGLDVQPIAAYKVVSQTNRQAIAGSVSVAPLAARTTELPAADPFASAPFPSKAAKQKP</sequence>
<dbReference type="Proteomes" id="UP000000539">
    <property type="component" value="Chromosome 22"/>
</dbReference>
<dbReference type="Pfam" id="PF15282">
    <property type="entry name" value="BMP2K_C"/>
    <property type="match status" value="1"/>
</dbReference>
<dbReference type="PANTHER" id="PTHR47907:SF5">
    <property type="entry name" value="AP2 ASSOCIATED KINASE 1"/>
    <property type="match status" value="1"/>
</dbReference>
<feature type="region of interest" description="Disordered" evidence="10">
    <location>
        <begin position="1083"/>
        <end position="1102"/>
    </location>
</feature>
<evidence type="ECO:0000256" key="9">
    <source>
        <dbReference type="ARBA" id="ARBA00048679"/>
    </source>
</evidence>
<dbReference type="CTD" id="22848"/>
<keyword evidence="3" id="KW-0597">Phosphoprotein</keyword>
<dbReference type="Gene3D" id="1.10.510.10">
    <property type="entry name" value="Transferase(Phosphotransferase) domain 1"/>
    <property type="match status" value="1"/>
</dbReference>
<feature type="compositionally biased region" description="Basic and acidic residues" evidence="10">
    <location>
        <begin position="1"/>
        <end position="11"/>
    </location>
</feature>
<evidence type="ECO:0000259" key="11">
    <source>
        <dbReference type="PROSITE" id="PS50011"/>
    </source>
</evidence>
<dbReference type="InterPro" id="IPR011009">
    <property type="entry name" value="Kinase-like_dom_sf"/>
</dbReference>
<protein>
    <recommendedName>
        <fullName evidence="1">non-specific serine/threonine protein kinase</fullName>
        <ecNumber evidence="1">2.7.11.1</ecNumber>
    </recommendedName>
</protein>
<feature type="compositionally biased region" description="Low complexity" evidence="10">
    <location>
        <begin position="420"/>
        <end position="463"/>
    </location>
</feature>
<evidence type="ECO:0000256" key="6">
    <source>
        <dbReference type="ARBA" id="ARBA00022777"/>
    </source>
</evidence>
<evidence type="ECO:0000256" key="4">
    <source>
        <dbReference type="ARBA" id="ARBA00022679"/>
    </source>
</evidence>
<reference evidence="12" key="3">
    <citation type="submission" date="2025-09" db="UniProtKB">
        <authorList>
            <consortium name="Ensembl"/>
        </authorList>
    </citation>
    <scope>IDENTIFICATION</scope>
    <source>
        <strain evidence="12">broiler</strain>
    </source>
</reference>
<evidence type="ECO:0000313" key="13">
    <source>
        <dbReference type="Proteomes" id="UP000000539"/>
    </source>
</evidence>
<keyword evidence="14" id="KW-1267">Proteomics identification</keyword>
<keyword evidence="13" id="KW-1185">Reference proteome</keyword>
<dbReference type="RefSeq" id="XP_024998677.1">
    <property type="nucleotide sequence ID" value="XM_025142909.3"/>
</dbReference>
<dbReference type="PROSITE" id="PS50011">
    <property type="entry name" value="PROTEIN_KINASE_DOM"/>
    <property type="match status" value="1"/>
</dbReference>
<dbReference type="EC" id="2.7.11.1" evidence="1"/>
<dbReference type="SUPFAM" id="SSF56112">
    <property type="entry name" value="Protein kinase-like (PK-like)"/>
    <property type="match status" value="1"/>
</dbReference>
<dbReference type="RefSeq" id="XP_040545474.1">
    <property type="nucleotide sequence ID" value="XM_040689540.2"/>
</dbReference>
<feature type="region of interest" description="Disordered" evidence="10">
    <location>
        <begin position="766"/>
        <end position="851"/>
    </location>
</feature>
<evidence type="ECO:0000256" key="7">
    <source>
        <dbReference type="ARBA" id="ARBA00022840"/>
    </source>
</evidence>
<feature type="compositionally biased region" description="Basic and acidic residues" evidence="10">
    <location>
        <begin position="837"/>
        <end position="849"/>
    </location>
</feature>
<dbReference type="InterPro" id="IPR008271">
    <property type="entry name" value="Ser/Thr_kinase_AS"/>
</dbReference>
<keyword evidence="5" id="KW-0547">Nucleotide-binding</keyword>
<organism evidence="12 13">
    <name type="scientific">Gallus gallus</name>
    <name type="common">Chicken</name>
    <dbReference type="NCBI Taxonomy" id="9031"/>
    <lineage>
        <taxon>Eukaryota</taxon>
        <taxon>Metazoa</taxon>
        <taxon>Chordata</taxon>
        <taxon>Craniata</taxon>
        <taxon>Vertebrata</taxon>
        <taxon>Euteleostomi</taxon>
        <taxon>Archelosauria</taxon>
        <taxon>Archosauria</taxon>
        <taxon>Dinosauria</taxon>
        <taxon>Saurischia</taxon>
        <taxon>Theropoda</taxon>
        <taxon>Coelurosauria</taxon>
        <taxon>Aves</taxon>
        <taxon>Neognathae</taxon>
        <taxon>Galloanserae</taxon>
        <taxon>Galliformes</taxon>
        <taxon>Phasianidae</taxon>
        <taxon>Phasianinae</taxon>
        <taxon>Gallus</taxon>
    </lineage>
</organism>
<evidence type="ECO:0007829" key="14">
    <source>
        <dbReference type="PeptideAtlas" id="A0A8V0YUU2"/>
    </source>
</evidence>
<keyword evidence="4" id="KW-0808">Transferase</keyword>
<evidence type="ECO:0000313" key="12">
    <source>
        <dbReference type="Ensembl" id="ENSGALP00010024837.1"/>
    </source>
</evidence>
<dbReference type="GeneTree" id="ENSGT00940000155968"/>
<evidence type="ECO:0000256" key="10">
    <source>
        <dbReference type="SAM" id="MobiDB-lite"/>
    </source>
</evidence>
<dbReference type="Pfam" id="PF00069">
    <property type="entry name" value="Pkinase"/>
    <property type="match status" value="1"/>
</dbReference>
<feature type="region of interest" description="Disordered" evidence="10">
    <location>
        <begin position="326"/>
        <end position="463"/>
    </location>
</feature>
<dbReference type="GO" id="GO:0004674">
    <property type="term" value="F:protein serine/threonine kinase activity"/>
    <property type="evidence" value="ECO:0007669"/>
    <property type="project" value="UniProtKB-KW"/>
</dbReference>
<feature type="region of interest" description="Disordered" evidence="10">
    <location>
        <begin position="638"/>
        <end position="669"/>
    </location>
</feature>
<dbReference type="InterPro" id="IPR000719">
    <property type="entry name" value="Prot_kinase_dom"/>
</dbReference>
<keyword evidence="6" id="KW-0418">Kinase</keyword>
<dbReference type="GeneID" id="419512"/>
<feature type="compositionally biased region" description="Low complexity" evidence="10">
    <location>
        <begin position="395"/>
        <end position="407"/>
    </location>
</feature>
<dbReference type="SMART" id="SM00220">
    <property type="entry name" value="S_TKc"/>
    <property type="match status" value="1"/>
</dbReference>
<dbReference type="OrthoDB" id="2018507at2759"/>
<feature type="compositionally biased region" description="Polar residues" evidence="10">
    <location>
        <begin position="647"/>
        <end position="669"/>
    </location>
</feature>
<feature type="region of interest" description="Disordered" evidence="10">
    <location>
        <begin position="1"/>
        <end position="29"/>
    </location>
</feature>
<dbReference type="InterPro" id="IPR028182">
    <property type="entry name" value="BMP2K_C"/>
</dbReference>
<feature type="compositionally biased region" description="Gly residues" evidence="10">
    <location>
        <begin position="12"/>
        <end position="29"/>
    </location>
</feature>
<evidence type="ECO:0000256" key="8">
    <source>
        <dbReference type="ARBA" id="ARBA00047899"/>
    </source>
</evidence>
<proteinExistence type="evidence at protein level"/>
<evidence type="ECO:0000256" key="5">
    <source>
        <dbReference type="ARBA" id="ARBA00022741"/>
    </source>
</evidence>
<reference evidence="12" key="2">
    <citation type="submission" date="2025-08" db="UniProtKB">
        <authorList>
            <consortium name="Ensembl"/>
        </authorList>
    </citation>
    <scope>IDENTIFICATION</scope>
    <source>
        <strain evidence="12">broiler</strain>
    </source>
</reference>
<dbReference type="Ensembl" id="ENSGALT00010042347.1">
    <property type="protein sequence ID" value="ENSGALP00010024837.1"/>
    <property type="gene ID" value="ENSGALG00010017516.1"/>
</dbReference>
<dbReference type="PANTHER" id="PTHR47907">
    <property type="entry name" value="PROTEIN KINASE DOMAIN-CONTAINING PROTEIN"/>
    <property type="match status" value="1"/>
</dbReference>
<feature type="compositionally biased region" description="Polar residues" evidence="10">
    <location>
        <begin position="589"/>
        <end position="601"/>
    </location>
</feature>
<dbReference type="CDD" id="cd14037">
    <property type="entry name" value="STKc_NAK_like"/>
    <property type="match status" value="1"/>
</dbReference>
<feature type="region of interest" description="Disordered" evidence="10">
    <location>
        <begin position="539"/>
        <end position="606"/>
    </location>
</feature>
<dbReference type="InterPro" id="IPR051744">
    <property type="entry name" value="AP2_assoc_SerThr_kinase"/>
</dbReference>
<comment type="catalytic activity">
    <reaction evidence="8">
        <text>L-threonyl-[protein] + ATP = O-phospho-L-threonyl-[protein] + ADP + H(+)</text>
        <dbReference type="Rhea" id="RHEA:46608"/>
        <dbReference type="Rhea" id="RHEA-COMP:11060"/>
        <dbReference type="Rhea" id="RHEA-COMP:11605"/>
        <dbReference type="ChEBI" id="CHEBI:15378"/>
        <dbReference type="ChEBI" id="CHEBI:30013"/>
        <dbReference type="ChEBI" id="CHEBI:30616"/>
        <dbReference type="ChEBI" id="CHEBI:61977"/>
        <dbReference type="ChEBI" id="CHEBI:456216"/>
        <dbReference type="EC" id="2.7.11.1"/>
    </reaction>
</comment>
<evidence type="ECO:0000256" key="1">
    <source>
        <dbReference type="ARBA" id="ARBA00012513"/>
    </source>
</evidence>
<gene>
    <name evidence="12" type="primary">AAK1</name>
</gene>
<keyword evidence="7" id="KW-0067">ATP-binding</keyword>
<dbReference type="FunFam" id="1.10.510.10:FF:000072">
    <property type="entry name" value="AP2 associated kinase 1"/>
    <property type="match status" value="1"/>
</dbReference>